<dbReference type="PROSITE" id="PS51032">
    <property type="entry name" value="AP2_ERF"/>
    <property type="match status" value="1"/>
</dbReference>
<accession>A0A6A3A1M0</accession>
<organism evidence="10 11">
    <name type="scientific">Hibiscus syriacus</name>
    <name type="common">Rose of Sharon</name>
    <dbReference type="NCBI Taxonomy" id="106335"/>
    <lineage>
        <taxon>Eukaryota</taxon>
        <taxon>Viridiplantae</taxon>
        <taxon>Streptophyta</taxon>
        <taxon>Embryophyta</taxon>
        <taxon>Tracheophyta</taxon>
        <taxon>Spermatophyta</taxon>
        <taxon>Magnoliopsida</taxon>
        <taxon>eudicotyledons</taxon>
        <taxon>Gunneridae</taxon>
        <taxon>Pentapetalae</taxon>
        <taxon>rosids</taxon>
        <taxon>malvids</taxon>
        <taxon>Malvales</taxon>
        <taxon>Malvaceae</taxon>
        <taxon>Malvoideae</taxon>
        <taxon>Hibiscus</taxon>
    </lineage>
</organism>
<protein>
    <recommendedName>
        <fullName evidence="9">AP2/ERF domain-containing protein</fullName>
    </recommendedName>
</protein>
<evidence type="ECO:0000256" key="1">
    <source>
        <dbReference type="ARBA" id="ARBA00004123"/>
    </source>
</evidence>
<dbReference type="PANTHER" id="PTHR31194:SF152">
    <property type="entry name" value="ETHYLENE-RESPONSIVE TRANSCRIPTION FACTOR CRF5-RELATED"/>
    <property type="match status" value="1"/>
</dbReference>
<dbReference type="Proteomes" id="UP000436088">
    <property type="component" value="Unassembled WGS sequence"/>
</dbReference>
<evidence type="ECO:0000256" key="8">
    <source>
        <dbReference type="ARBA" id="ARBA00024343"/>
    </source>
</evidence>
<dbReference type="CDD" id="cd00018">
    <property type="entry name" value="AP2"/>
    <property type="match status" value="1"/>
</dbReference>
<dbReference type="EMBL" id="VEPZ02001047">
    <property type="protein sequence ID" value="KAE8698201.1"/>
    <property type="molecule type" value="Genomic_DNA"/>
</dbReference>
<dbReference type="GO" id="GO:0003700">
    <property type="term" value="F:DNA-binding transcription factor activity"/>
    <property type="evidence" value="ECO:0007669"/>
    <property type="project" value="InterPro"/>
</dbReference>
<dbReference type="AlphaFoldDB" id="A0A6A3A1M0"/>
<evidence type="ECO:0000256" key="7">
    <source>
        <dbReference type="ARBA" id="ARBA00023242"/>
    </source>
</evidence>
<keyword evidence="5" id="KW-0010">Activator</keyword>
<keyword evidence="2" id="KW-0936">Ethylene signaling pathway</keyword>
<dbReference type="GO" id="GO:0003677">
    <property type="term" value="F:DNA binding"/>
    <property type="evidence" value="ECO:0007669"/>
    <property type="project" value="UniProtKB-KW"/>
</dbReference>
<proteinExistence type="inferred from homology"/>
<comment type="subcellular location">
    <subcellularLocation>
        <location evidence="1">Nucleus</location>
    </subcellularLocation>
</comment>
<evidence type="ECO:0000256" key="5">
    <source>
        <dbReference type="ARBA" id="ARBA00023159"/>
    </source>
</evidence>
<evidence type="ECO:0000256" key="6">
    <source>
        <dbReference type="ARBA" id="ARBA00023163"/>
    </source>
</evidence>
<reference evidence="10" key="1">
    <citation type="submission" date="2019-09" db="EMBL/GenBank/DDBJ databases">
        <title>Draft genome information of white flower Hibiscus syriacus.</title>
        <authorList>
            <person name="Kim Y.-M."/>
        </authorList>
    </citation>
    <scope>NUCLEOTIDE SEQUENCE [LARGE SCALE GENOMIC DNA]</scope>
    <source>
        <strain evidence="10">YM2019G1</strain>
    </source>
</reference>
<dbReference type="Gene3D" id="3.30.730.10">
    <property type="entry name" value="AP2/ERF domain"/>
    <property type="match status" value="1"/>
</dbReference>
<name>A0A6A3A1M0_HIBSY</name>
<dbReference type="InterPro" id="IPR016177">
    <property type="entry name" value="DNA-bd_dom_sf"/>
</dbReference>
<dbReference type="GO" id="GO:0009873">
    <property type="term" value="P:ethylene-activated signaling pathway"/>
    <property type="evidence" value="ECO:0007669"/>
    <property type="project" value="UniProtKB-KW"/>
</dbReference>
<evidence type="ECO:0000256" key="4">
    <source>
        <dbReference type="ARBA" id="ARBA00023125"/>
    </source>
</evidence>
<comment type="caution">
    <text evidence="10">The sequence shown here is derived from an EMBL/GenBank/DDBJ whole genome shotgun (WGS) entry which is preliminary data.</text>
</comment>
<dbReference type="PANTHER" id="PTHR31194">
    <property type="entry name" value="SHN SHINE , DNA BINDING / TRANSCRIPTION FACTOR"/>
    <property type="match status" value="1"/>
</dbReference>
<keyword evidence="6" id="KW-0804">Transcription</keyword>
<dbReference type="GO" id="GO:0005634">
    <property type="term" value="C:nucleus"/>
    <property type="evidence" value="ECO:0007669"/>
    <property type="project" value="UniProtKB-SubCell"/>
</dbReference>
<keyword evidence="3" id="KW-0805">Transcription regulation</keyword>
<sequence>MVWLGTYDTAEEAALEYDKAANRIKGSDALTNFAKAPVRPTPDNLSDEYLLADPGVLCDHFNADNLEPILFGEMRLPEDRLELDYADNITLDVDFGRVIYVGYR</sequence>
<dbReference type="SMART" id="SM00380">
    <property type="entry name" value="AP2"/>
    <property type="match status" value="1"/>
</dbReference>
<dbReference type="InterPro" id="IPR050913">
    <property type="entry name" value="AP2/ERF_ERF"/>
</dbReference>
<dbReference type="InterPro" id="IPR036955">
    <property type="entry name" value="AP2/ERF_dom_sf"/>
</dbReference>
<evidence type="ECO:0000259" key="9">
    <source>
        <dbReference type="PROSITE" id="PS51032"/>
    </source>
</evidence>
<keyword evidence="4" id="KW-0238">DNA-binding</keyword>
<dbReference type="SUPFAM" id="SSF54171">
    <property type="entry name" value="DNA-binding domain"/>
    <property type="match status" value="1"/>
</dbReference>
<gene>
    <name evidence="10" type="ORF">F3Y22_tig00110602pilonHSYRG00365</name>
</gene>
<evidence type="ECO:0000313" key="10">
    <source>
        <dbReference type="EMBL" id="KAE8698201.1"/>
    </source>
</evidence>
<dbReference type="InterPro" id="IPR001471">
    <property type="entry name" value="AP2/ERF_dom"/>
</dbReference>
<evidence type="ECO:0000256" key="3">
    <source>
        <dbReference type="ARBA" id="ARBA00023015"/>
    </source>
</evidence>
<keyword evidence="11" id="KW-1185">Reference proteome</keyword>
<evidence type="ECO:0000256" key="2">
    <source>
        <dbReference type="ARBA" id="ARBA00022745"/>
    </source>
</evidence>
<comment type="similarity">
    <text evidence="8">Belongs to the AP2/ERF transcription factor family. ERF subfamily.</text>
</comment>
<keyword evidence="7" id="KW-0539">Nucleus</keyword>
<feature type="domain" description="AP2/ERF" evidence="9">
    <location>
        <begin position="1"/>
        <end position="34"/>
    </location>
</feature>
<evidence type="ECO:0000313" key="11">
    <source>
        <dbReference type="Proteomes" id="UP000436088"/>
    </source>
</evidence>